<keyword evidence="6" id="KW-0472">Membrane</keyword>
<dbReference type="AlphaFoldDB" id="A0A0M2GRB0"/>
<keyword evidence="6" id="KW-1133">Transmembrane helix</keyword>
<keyword evidence="1 8" id="KW-0645">Protease</keyword>
<evidence type="ECO:0000256" key="2">
    <source>
        <dbReference type="ARBA" id="ARBA00022801"/>
    </source>
</evidence>
<evidence type="ECO:0000313" key="8">
    <source>
        <dbReference type="EMBL" id="KJK37900.1"/>
    </source>
</evidence>
<evidence type="ECO:0000259" key="7">
    <source>
        <dbReference type="Pfam" id="PF00082"/>
    </source>
</evidence>
<feature type="compositionally biased region" description="Low complexity" evidence="5">
    <location>
        <begin position="340"/>
        <end position="355"/>
    </location>
</feature>
<keyword evidence="6" id="KW-0812">Transmembrane</keyword>
<dbReference type="GO" id="GO:0016485">
    <property type="term" value="P:protein processing"/>
    <property type="evidence" value="ECO:0007669"/>
    <property type="project" value="TreeGrafter"/>
</dbReference>
<proteinExistence type="inferred from homology"/>
<dbReference type="InterPro" id="IPR036852">
    <property type="entry name" value="Peptidase_S8/S53_dom_sf"/>
</dbReference>
<dbReference type="Pfam" id="PF00082">
    <property type="entry name" value="Peptidase_S8"/>
    <property type="match status" value="1"/>
</dbReference>
<dbReference type="Proteomes" id="UP000034786">
    <property type="component" value="Unassembled WGS sequence"/>
</dbReference>
<dbReference type="PANTHER" id="PTHR42884">
    <property type="entry name" value="PROPROTEIN CONVERTASE SUBTILISIN/KEXIN-RELATED"/>
    <property type="match status" value="1"/>
</dbReference>
<comment type="caution">
    <text evidence="8">The sequence shown here is derived from an EMBL/GenBank/DDBJ whole genome shotgun (WGS) entry which is preliminary data.</text>
</comment>
<feature type="transmembrane region" description="Helical" evidence="6">
    <location>
        <begin position="358"/>
        <end position="377"/>
    </location>
</feature>
<evidence type="ECO:0000256" key="6">
    <source>
        <dbReference type="SAM" id="Phobius"/>
    </source>
</evidence>
<sequence length="382" mass="38812">MAADTAPSQWYLGAMKAEDLWKVSTGKGIKVAVISTGVNPATPSLRGQVLTGVDASVQSENVKGSVTDTTDTTGAGTTAAELIAGTGRGGGLQGLAPGAKIIPIRVPPVAHDDAPHINYPLATAVKAAADSGAQIIYFSINNQYALSNLFGDSSAFEDAVKKGALLIAGTGDVAKLGNKPQYPAAFHEVIGVAAVDRSGKVASTSQHGKDVDMAAPGVDIPRWCDATFQRYCKDGGGTAAAAALVSASAALVWSKHPTWTAVQVWRVLEETAGRDWPSDSVSTYVGYGLVRPRLSLLDGKGQPGSADPDGGLFFVRPVTGSPSASSSPAKGAEPVRETAKSAPSAAADASDGDNGAPLAAAAAAVAVLVGGTAWVLVRRRQR</sequence>
<reference evidence="9" key="1">
    <citation type="submission" date="2015-02" db="EMBL/GenBank/DDBJ databases">
        <authorList>
            <person name="Ju K.-S."/>
            <person name="Doroghazi J.R."/>
            <person name="Metcalf W."/>
        </authorList>
    </citation>
    <scope>NUCLEOTIDE SEQUENCE [LARGE SCALE GENOMIC DNA]</scope>
    <source>
        <strain evidence="9">NRRL B-16380</strain>
    </source>
</reference>
<dbReference type="GO" id="GO:0004252">
    <property type="term" value="F:serine-type endopeptidase activity"/>
    <property type="evidence" value="ECO:0007669"/>
    <property type="project" value="InterPro"/>
</dbReference>
<comment type="caution">
    <text evidence="4">Lacks conserved residue(s) required for the propagation of feature annotation.</text>
</comment>
<dbReference type="PRINTS" id="PR00723">
    <property type="entry name" value="SUBTILISIN"/>
</dbReference>
<dbReference type="InterPro" id="IPR015500">
    <property type="entry name" value="Peptidase_S8_subtilisin-rel"/>
</dbReference>
<organism evidence="8 9">
    <name type="scientific">Streptomyces variegatus</name>
    <dbReference type="NCBI Taxonomy" id="284040"/>
    <lineage>
        <taxon>Bacteria</taxon>
        <taxon>Bacillati</taxon>
        <taxon>Actinomycetota</taxon>
        <taxon>Actinomycetes</taxon>
        <taxon>Kitasatosporales</taxon>
        <taxon>Streptomycetaceae</taxon>
        <taxon>Streptomyces</taxon>
    </lineage>
</organism>
<evidence type="ECO:0000256" key="3">
    <source>
        <dbReference type="ARBA" id="ARBA00022825"/>
    </source>
</evidence>
<evidence type="ECO:0000256" key="4">
    <source>
        <dbReference type="PROSITE-ProRule" id="PRU01240"/>
    </source>
</evidence>
<dbReference type="GO" id="GO:0005886">
    <property type="term" value="C:plasma membrane"/>
    <property type="evidence" value="ECO:0007669"/>
    <property type="project" value="TreeGrafter"/>
</dbReference>
<keyword evidence="2" id="KW-0378">Hydrolase</keyword>
<protein>
    <submittedName>
        <fullName evidence="8">Serine protease</fullName>
    </submittedName>
</protein>
<feature type="region of interest" description="Disordered" evidence="5">
    <location>
        <begin position="320"/>
        <end position="355"/>
    </location>
</feature>
<name>A0A0M2GRB0_9ACTN</name>
<feature type="domain" description="Peptidase S8/S53" evidence="7">
    <location>
        <begin position="26"/>
        <end position="288"/>
    </location>
</feature>
<dbReference type="STRING" id="284040.UK15_20510"/>
<dbReference type="PANTHER" id="PTHR42884:SF14">
    <property type="entry name" value="NEUROENDOCRINE CONVERTASE 1"/>
    <property type="match status" value="1"/>
</dbReference>
<dbReference type="PROSITE" id="PS51892">
    <property type="entry name" value="SUBTILASE"/>
    <property type="match status" value="1"/>
</dbReference>
<comment type="similarity">
    <text evidence="4">Belongs to the peptidase S8 family.</text>
</comment>
<evidence type="ECO:0000256" key="1">
    <source>
        <dbReference type="ARBA" id="ARBA00022670"/>
    </source>
</evidence>
<dbReference type="SUPFAM" id="SSF52743">
    <property type="entry name" value="Subtilisin-like"/>
    <property type="match status" value="1"/>
</dbReference>
<keyword evidence="3" id="KW-0720">Serine protease</keyword>
<dbReference type="Gene3D" id="3.40.50.200">
    <property type="entry name" value="Peptidase S8/S53 domain"/>
    <property type="match status" value="1"/>
</dbReference>
<keyword evidence="9" id="KW-1185">Reference proteome</keyword>
<dbReference type="EMBL" id="JYJH01000014">
    <property type="protein sequence ID" value="KJK37900.1"/>
    <property type="molecule type" value="Genomic_DNA"/>
</dbReference>
<dbReference type="InterPro" id="IPR000209">
    <property type="entry name" value="Peptidase_S8/S53_dom"/>
</dbReference>
<evidence type="ECO:0000256" key="5">
    <source>
        <dbReference type="SAM" id="MobiDB-lite"/>
    </source>
</evidence>
<dbReference type="PATRIC" id="fig|284040.3.peg.1967"/>
<gene>
    <name evidence="8" type="ORF">UK15_20510</name>
</gene>
<accession>A0A0M2GRB0</accession>
<evidence type="ECO:0000313" key="9">
    <source>
        <dbReference type="Proteomes" id="UP000034786"/>
    </source>
</evidence>